<dbReference type="Proteomes" id="UP000273405">
    <property type="component" value="Unassembled WGS sequence"/>
</dbReference>
<dbReference type="OrthoDB" id="9798003at2"/>
<evidence type="ECO:0000256" key="3">
    <source>
        <dbReference type="ARBA" id="ARBA00023163"/>
    </source>
</evidence>
<dbReference type="RefSeq" id="WP_120625705.1">
    <property type="nucleotide sequence ID" value="NZ_RAWG01000069.1"/>
</dbReference>
<dbReference type="SUPFAM" id="SSF52317">
    <property type="entry name" value="Class I glutamine amidotransferase-like"/>
    <property type="match status" value="1"/>
</dbReference>
<name>A0A3A8NG77_9BACT</name>
<keyword evidence="2" id="KW-0238">DNA-binding</keyword>
<dbReference type="GO" id="GO:0003700">
    <property type="term" value="F:DNA-binding transcription factor activity"/>
    <property type="evidence" value="ECO:0007669"/>
    <property type="project" value="InterPro"/>
</dbReference>
<dbReference type="InterPro" id="IPR009057">
    <property type="entry name" value="Homeodomain-like_sf"/>
</dbReference>
<sequence length="343" mass="36768">MHVVAIVALDGVVPFDLSIPCEVFERVRLPGGASGYQVRVCGVTPEVQAGSFQLKTRYGLRELARADTIMLPGIADISAPVPPRLVSAVRAAAARGARIASICSGAFVLASTGLLDGLRATTHWLAAEELARRHPAIQVDPNVLYVDNGQFLTSAGAAAGLDLCLHLVRRDHGSAVAADAARLAVMPLERDGGQSQFITHVPPSPEGSSLEPVLRWMEDHLHKPLTLPSLARRAAMSERTLSRRFREQTGTTPLQWLLRARVRRAQHLLETTGQSVEAVAAKVGFGSATTFREHFQRFVATSPLAYRRAFRSGGAGAPPRKLNAGGRSAPAPRDAPRRTRAAS</sequence>
<dbReference type="Gene3D" id="1.10.10.60">
    <property type="entry name" value="Homeodomain-like"/>
    <property type="match status" value="1"/>
</dbReference>
<dbReference type="PROSITE" id="PS00041">
    <property type="entry name" value="HTH_ARAC_FAMILY_1"/>
    <property type="match status" value="1"/>
</dbReference>
<dbReference type="GO" id="GO:0043565">
    <property type="term" value="F:sequence-specific DNA binding"/>
    <property type="evidence" value="ECO:0007669"/>
    <property type="project" value="InterPro"/>
</dbReference>
<dbReference type="InterPro" id="IPR018062">
    <property type="entry name" value="HTH_AraC-typ_CS"/>
</dbReference>
<dbReference type="PROSITE" id="PS01124">
    <property type="entry name" value="HTH_ARAC_FAMILY_2"/>
    <property type="match status" value="1"/>
</dbReference>
<keyword evidence="3" id="KW-0804">Transcription</keyword>
<evidence type="ECO:0000256" key="2">
    <source>
        <dbReference type="ARBA" id="ARBA00023125"/>
    </source>
</evidence>
<evidence type="ECO:0000259" key="5">
    <source>
        <dbReference type="PROSITE" id="PS01124"/>
    </source>
</evidence>
<evidence type="ECO:0000256" key="1">
    <source>
        <dbReference type="ARBA" id="ARBA00023015"/>
    </source>
</evidence>
<dbReference type="CDD" id="cd03137">
    <property type="entry name" value="GATase1_AraC_1"/>
    <property type="match status" value="1"/>
</dbReference>
<reference evidence="7" key="1">
    <citation type="submission" date="2018-09" db="EMBL/GenBank/DDBJ databases">
        <authorList>
            <person name="Livingstone P.G."/>
            <person name="Whitworth D.E."/>
        </authorList>
    </citation>
    <scope>NUCLEOTIDE SEQUENCE [LARGE SCALE GENOMIC DNA]</scope>
    <source>
        <strain evidence="7">CA040B</strain>
    </source>
</reference>
<dbReference type="EMBL" id="RAWG01000069">
    <property type="protein sequence ID" value="RKH43268.1"/>
    <property type="molecule type" value="Genomic_DNA"/>
</dbReference>
<dbReference type="InterPro" id="IPR029062">
    <property type="entry name" value="Class_I_gatase-like"/>
</dbReference>
<dbReference type="Pfam" id="PF12833">
    <property type="entry name" value="HTH_18"/>
    <property type="match status" value="1"/>
</dbReference>
<dbReference type="SMART" id="SM00342">
    <property type="entry name" value="HTH_ARAC"/>
    <property type="match status" value="1"/>
</dbReference>
<feature type="domain" description="HTH araC/xylS-type" evidence="5">
    <location>
        <begin position="211"/>
        <end position="309"/>
    </location>
</feature>
<protein>
    <submittedName>
        <fullName evidence="6">Helix-turn-helix domain-containing protein</fullName>
    </submittedName>
</protein>
<proteinExistence type="predicted"/>
<comment type="caution">
    <text evidence="6">The sequence shown here is derived from an EMBL/GenBank/DDBJ whole genome shotgun (WGS) entry which is preliminary data.</text>
</comment>
<keyword evidence="1" id="KW-0805">Transcription regulation</keyword>
<dbReference type="Gene3D" id="3.40.50.880">
    <property type="match status" value="1"/>
</dbReference>
<dbReference type="InterPro" id="IPR018060">
    <property type="entry name" value="HTH_AraC"/>
</dbReference>
<dbReference type="AlphaFoldDB" id="A0A3A8NG77"/>
<dbReference type="Pfam" id="PF01965">
    <property type="entry name" value="DJ-1_PfpI"/>
    <property type="match status" value="1"/>
</dbReference>
<accession>A0A3A8NG77</accession>
<dbReference type="PANTHER" id="PTHR43130:SF3">
    <property type="entry name" value="HTH-TYPE TRANSCRIPTIONAL REGULATOR RV1931C"/>
    <property type="match status" value="1"/>
</dbReference>
<dbReference type="SUPFAM" id="SSF46689">
    <property type="entry name" value="Homeodomain-like"/>
    <property type="match status" value="2"/>
</dbReference>
<evidence type="ECO:0000313" key="7">
    <source>
        <dbReference type="Proteomes" id="UP000273405"/>
    </source>
</evidence>
<keyword evidence="7" id="KW-1185">Reference proteome</keyword>
<organism evidence="6 7">
    <name type="scientific">Corallococcus sicarius</name>
    <dbReference type="NCBI Taxonomy" id="2316726"/>
    <lineage>
        <taxon>Bacteria</taxon>
        <taxon>Pseudomonadati</taxon>
        <taxon>Myxococcota</taxon>
        <taxon>Myxococcia</taxon>
        <taxon>Myxococcales</taxon>
        <taxon>Cystobacterineae</taxon>
        <taxon>Myxococcaceae</taxon>
        <taxon>Corallococcus</taxon>
    </lineage>
</organism>
<evidence type="ECO:0000256" key="4">
    <source>
        <dbReference type="SAM" id="MobiDB-lite"/>
    </source>
</evidence>
<dbReference type="InterPro" id="IPR002818">
    <property type="entry name" value="DJ-1/PfpI"/>
</dbReference>
<dbReference type="InterPro" id="IPR052158">
    <property type="entry name" value="INH-QAR"/>
</dbReference>
<feature type="region of interest" description="Disordered" evidence="4">
    <location>
        <begin position="311"/>
        <end position="343"/>
    </location>
</feature>
<dbReference type="PANTHER" id="PTHR43130">
    <property type="entry name" value="ARAC-FAMILY TRANSCRIPTIONAL REGULATOR"/>
    <property type="match status" value="1"/>
</dbReference>
<evidence type="ECO:0000313" key="6">
    <source>
        <dbReference type="EMBL" id="RKH43268.1"/>
    </source>
</evidence>
<gene>
    <name evidence="6" type="ORF">D7X12_13595</name>
</gene>